<evidence type="ECO:0000313" key="2">
    <source>
        <dbReference type="Proteomes" id="UP001165383"/>
    </source>
</evidence>
<gene>
    <name evidence="1" type="ORF">LZ518_03720</name>
</gene>
<organism evidence="1 2">
    <name type="scientific">Sphingomonas brevis</name>
    <dbReference type="NCBI Taxonomy" id="2908206"/>
    <lineage>
        <taxon>Bacteria</taxon>
        <taxon>Pseudomonadati</taxon>
        <taxon>Pseudomonadota</taxon>
        <taxon>Alphaproteobacteria</taxon>
        <taxon>Sphingomonadales</taxon>
        <taxon>Sphingomonadaceae</taxon>
        <taxon>Sphingomonas</taxon>
    </lineage>
</organism>
<reference evidence="1" key="1">
    <citation type="submission" date="2022-05" db="EMBL/GenBank/DDBJ databases">
        <authorList>
            <person name="Jo J.-H."/>
            <person name="Im W.-T."/>
        </authorList>
    </citation>
    <scope>NUCLEOTIDE SEQUENCE</scope>
    <source>
        <strain evidence="1">RB56-2</strain>
    </source>
</reference>
<keyword evidence="2" id="KW-1185">Reference proteome</keyword>
<protein>
    <recommendedName>
        <fullName evidence="3">Circumsporozoite protein</fullName>
    </recommendedName>
</protein>
<dbReference type="PROSITE" id="PS51257">
    <property type="entry name" value="PROKAR_LIPOPROTEIN"/>
    <property type="match status" value="1"/>
</dbReference>
<dbReference type="EMBL" id="JAMGBB010000001">
    <property type="protein sequence ID" value="MCL6740242.1"/>
    <property type="molecule type" value="Genomic_DNA"/>
</dbReference>
<accession>A0ABT0S7Y1</accession>
<name>A0ABT0S7Y1_9SPHN</name>
<comment type="caution">
    <text evidence="1">The sequence shown here is derived from an EMBL/GenBank/DDBJ whole genome shotgun (WGS) entry which is preliminary data.</text>
</comment>
<evidence type="ECO:0000313" key="1">
    <source>
        <dbReference type="EMBL" id="MCL6740242.1"/>
    </source>
</evidence>
<dbReference type="RefSeq" id="WP_249914685.1">
    <property type="nucleotide sequence ID" value="NZ_JAMGBB010000001.1"/>
</dbReference>
<proteinExistence type="predicted"/>
<evidence type="ECO:0008006" key="3">
    <source>
        <dbReference type="Google" id="ProtNLM"/>
    </source>
</evidence>
<dbReference type="Proteomes" id="UP001165383">
    <property type="component" value="Unassembled WGS sequence"/>
</dbReference>
<sequence length="79" mass="8211">MRSIILLPLLAMGLTACQVTKDEGNDTVTAEFNADVAENGLSDAGNMAENIASDVGNEADKIGDKAENVSVEVDTNKAN</sequence>